<accession>J3MCW5</accession>
<sequence length="109" mass="12058">MTAQSTSLKLPKLKATVDSSNQTNNESNIDDAKETPMEPLIEHSTIHGVLQVPLRGSISNFLKTVITKRRLKGYTRCPRVFYASAPSSNIKVWFASLLPGPLNWMGPMS</sequence>
<dbReference type="EnsemblPlants" id="OB06G18590.1">
    <property type="protein sequence ID" value="OB06G18590.1"/>
    <property type="gene ID" value="OB06G18590"/>
</dbReference>
<feature type="compositionally biased region" description="Polar residues" evidence="1">
    <location>
        <begin position="17"/>
        <end position="27"/>
    </location>
</feature>
<dbReference type="AlphaFoldDB" id="J3MCW5"/>
<keyword evidence="3" id="KW-1185">Reference proteome</keyword>
<evidence type="ECO:0000313" key="3">
    <source>
        <dbReference type="Proteomes" id="UP000006038"/>
    </source>
</evidence>
<dbReference type="HOGENOM" id="CLU_2188024_0_0_1"/>
<dbReference type="Proteomes" id="UP000006038">
    <property type="component" value="Chromosome 6"/>
</dbReference>
<name>J3MCW5_ORYBR</name>
<organism evidence="2">
    <name type="scientific">Oryza brachyantha</name>
    <name type="common">malo sina</name>
    <dbReference type="NCBI Taxonomy" id="4533"/>
    <lineage>
        <taxon>Eukaryota</taxon>
        <taxon>Viridiplantae</taxon>
        <taxon>Streptophyta</taxon>
        <taxon>Embryophyta</taxon>
        <taxon>Tracheophyta</taxon>
        <taxon>Spermatophyta</taxon>
        <taxon>Magnoliopsida</taxon>
        <taxon>Liliopsida</taxon>
        <taxon>Poales</taxon>
        <taxon>Poaceae</taxon>
        <taxon>BOP clade</taxon>
        <taxon>Oryzoideae</taxon>
        <taxon>Oryzeae</taxon>
        <taxon>Oryzinae</taxon>
        <taxon>Oryza</taxon>
    </lineage>
</organism>
<evidence type="ECO:0000256" key="1">
    <source>
        <dbReference type="SAM" id="MobiDB-lite"/>
    </source>
</evidence>
<reference evidence="2" key="2">
    <citation type="submission" date="2013-04" db="UniProtKB">
        <authorList>
            <consortium name="EnsemblPlants"/>
        </authorList>
    </citation>
    <scope>IDENTIFICATION</scope>
</reference>
<reference evidence="2" key="1">
    <citation type="journal article" date="2013" name="Nat. Commun.">
        <title>Whole-genome sequencing of Oryza brachyantha reveals mechanisms underlying Oryza genome evolution.</title>
        <authorList>
            <person name="Chen J."/>
            <person name="Huang Q."/>
            <person name="Gao D."/>
            <person name="Wang J."/>
            <person name="Lang Y."/>
            <person name="Liu T."/>
            <person name="Li B."/>
            <person name="Bai Z."/>
            <person name="Luis Goicoechea J."/>
            <person name="Liang C."/>
            <person name="Chen C."/>
            <person name="Zhang W."/>
            <person name="Sun S."/>
            <person name="Liao Y."/>
            <person name="Zhang X."/>
            <person name="Yang L."/>
            <person name="Song C."/>
            <person name="Wang M."/>
            <person name="Shi J."/>
            <person name="Liu G."/>
            <person name="Liu J."/>
            <person name="Zhou H."/>
            <person name="Zhou W."/>
            <person name="Yu Q."/>
            <person name="An N."/>
            <person name="Chen Y."/>
            <person name="Cai Q."/>
            <person name="Wang B."/>
            <person name="Liu B."/>
            <person name="Min J."/>
            <person name="Huang Y."/>
            <person name="Wu H."/>
            <person name="Li Z."/>
            <person name="Zhang Y."/>
            <person name="Yin Y."/>
            <person name="Song W."/>
            <person name="Jiang J."/>
            <person name="Jackson S.A."/>
            <person name="Wing R.A."/>
            <person name="Wang J."/>
            <person name="Chen M."/>
        </authorList>
    </citation>
    <scope>NUCLEOTIDE SEQUENCE [LARGE SCALE GENOMIC DNA]</scope>
    <source>
        <strain evidence="2">cv. IRGC 101232</strain>
    </source>
</reference>
<protein>
    <submittedName>
        <fullName evidence="2">Uncharacterized protein</fullName>
    </submittedName>
</protein>
<dbReference type="Gramene" id="OB06G18590.1">
    <property type="protein sequence ID" value="OB06G18590.1"/>
    <property type="gene ID" value="OB06G18590"/>
</dbReference>
<proteinExistence type="predicted"/>
<feature type="region of interest" description="Disordered" evidence="1">
    <location>
        <begin position="1"/>
        <end position="36"/>
    </location>
</feature>
<evidence type="ECO:0000313" key="2">
    <source>
        <dbReference type="EnsemblPlants" id="OB06G18590.1"/>
    </source>
</evidence>